<organism evidence="2 3">
    <name type="scientific">Chryseobacterium glaciei</name>
    <dbReference type="NCBI Taxonomy" id="1685010"/>
    <lineage>
        <taxon>Bacteria</taxon>
        <taxon>Pseudomonadati</taxon>
        <taxon>Bacteroidota</taxon>
        <taxon>Flavobacteriia</taxon>
        <taxon>Flavobacteriales</taxon>
        <taxon>Weeksellaceae</taxon>
        <taxon>Chryseobacterium group</taxon>
        <taxon>Chryseobacterium</taxon>
    </lineage>
</organism>
<keyword evidence="3" id="KW-1185">Reference proteome</keyword>
<dbReference type="AlphaFoldDB" id="A0A172XZB9"/>
<feature type="transmembrane region" description="Helical" evidence="1">
    <location>
        <begin position="71"/>
        <end position="89"/>
    </location>
</feature>
<keyword evidence="1" id="KW-1133">Transmembrane helix</keyword>
<dbReference type="EMBL" id="CP015199">
    <property type="protein sequence ID" value="ANF52363.1"/>
    <property type="molecule type" value="Genomic_DNA"/>
</dbReference>
<keyword evidence="1" id="KW-0812">Transmembrane</keyword>
<evidence type="ECO:0000256" key="1">
    <source>
        <dbReference type="SAM" id="Phobius"/>
    </source>
</evidence>
<feature type="transmembrane region" description="Helical" evidence="1">
    <location>
        <begin position="101"/>
        <end position="120"/>
    </location>
</feature>
<name>A0A172XZB9_9FLAO</name>
<reference evidence="2 3" key="1">
    <citation type="submission" date="2016-04" db="EMBL/GenBank/DDBJ databases">
        <title>Complete Genome Sequence of Chryseobacterium sp. IHBB 10212.</title>
        <authorList>
            <person name="Pal M."/>
            <person name="Swarnkar M.K."/>
            <person name="Kaushal K."/>
            <person name="Chhibber S."/>
            <person name="Singh A.K."/>
            <person name="Gulati A."/>
        </authorList>
    </citation>
    <scope>NUCLEOTIDE SEQUENCE [LARGE SCALE GENOMIC DNA]</scope>
    <source>
        <strain evidence="2 3">IHBB 10212</strain>
    </source>
</reference>
<protein>
    <submittedName>
        <fullName evidence="2">Uncharacterized protein</fullName>
    </submittedName>
</protein>
<feature type="transmembrane region" description="Helical" evidence="1">
    <location>
        <begin position="29"/>
        <end position="51"/>
    </location>
</feature>
<dbReference type="STRING" id="1685010.A0O34_18395"/>
<evidence type="ECO:0000313" key="3">
    <source>
        <dbReference type="Proteomes" id="UP000077824"/>
    </source>
</evidence>
<sequence>MEEQSAFEEFDVKSNFVRRRSLLPVWIKIFIWLFFFTGVVGAFILAFGFFMKNTELSLYGLETTEPYSLTGILISFLFVFKGIASYGLWFEEDWGIKVAKIDAILGFIICGIVMIVLPFFTKHFMLRFELAVLIPYFLKLQKIEKNWIRI</sequence>
<accession>A0A172XZB9</accession>
<proteinExistence type="predicted"/>
<evidence type="ECO:0000313" key="2">
    <source>
        <dbReference type="EMBL" id="ANF52363.1"/>
    </source>
</evidence>
<keyword evidence="1" id="KW-0472">Membrane</keyword>
<dbReference type="KEGG" id="chh:A0O34_18395"/>
<dbReference type="OrthoDB" id="7060697at2"/>
<dbReference type="Proteomes" id="UP000077824">
    <property type="component" value="Chromosome"/>
</dbReference>
<dbReference type="RefSeq" id="WP_066757990.1">
    <property type="nucleotide sequence ID" value="NZ_CP015199.1"/>
</dbReference>
<gene>
    <name evidence="2" type="ORF">A0O34_18395</name>
</gene>